<dbReference type="GO" id="GO:0008270">
    <property type="term" value="F:zinc ion binding"/>
    <property type="evidence" value="ECO:0007669"/>
    <property type="project" value="UniProtKB-KW"/>
</dbReference>
<keyword evidence="1" id="KW-0862">Zinc</keyword>
<keyword evidence="1" id="KW-0863">Zinc-finger</keyword>
<feature type="compositionally biased region" description="Low complexity" evidence="3">
    <location>
        <begin position="28"/>
        <end position="44"/>
    </location>
</feature>
<feature type="domain" description="RING-type" evidence="4">
    <location>
        <begin position="120"/>
        <end position="150"/>
    </location>
</feature>
<evidence type="ECO:0000259" key="4">
    <source>
        <dbReference type="PROSITE" id="PS50089"/>
    </source>
</evidence>
<evidence type="ECO:0000313" key="6">
    <source>
        <dbReference type="Proteomes" id="UP001430356"/>
    </source>
</evidence>
<dbReference type="SMART" id="SM00184">
    <property type="entry name" value="RING"/>
    <property type="match status" value="1"/>
</dbReference>
<sequence>MPSKLLHEALVHTECPICLQPLGNSIEATPPTQDTSPSSTSHTPHAPPPPLRSVADAAGRTGEFHILVAPNVYGTDDDDPWLPTLAATSAETRPTRTSAAVAAASAGSSGSGSSEAADVVVVLPCGHLLHLLCAMQLCEYAQHPSCPVCRLKLSSSADVVHFSPRSRPQVAQHHRGRAEVAVVGRTTNTPTTADTPKRRRVEAGRGGSGSAPSADVPHTHDDHHHEDEEEEEDSNSVQVVVVPPPPPPSTYTAGDGAEVGAAAEAAEAEDRSGDAVVLGEESSGSESGAPSAARQTEAEITLVGARQLPPSQAYAELLLRTSSSWAVRAETLEARVGHLEASQRQLQSDCSELERTVAVARRRREVLLSVPSSKEDEDATRMAAQRLRELRRLCVDTRTAITSTTALLAQAIRESAEVQRQMEKYTRKLARLDAER</sequence>
<feature type="compositionally biased region" description="Low complexity" evidence="3">
    <location>
        <begin position="279"/>
        <end position="293"/>
    </location>
</feature>
<dbReference type="Gene3D" id="3.30.40.10">
    <property type="entry name" value="Zinc/RING finger domain, C3HC4 (zinc finger)"/>
    <property type="match status" value="1"/>
</dbReference>
<keyword evidence="2" id="KW-0175">Coiled coil</keyword>
<feature type="region of interest" description="Disordered" evidence="3">
    <location>
        <begin position="26"/>
        <end position="55"/>
    </location>
</feature>
<dbReference type="SUPFAM" id="SSF57850">
    <property type="entry name" value="RING/U-box"/>
    <property type="match status" value="1"/>
</dbReference>
<dbReference type="EMBL" id="JAECZO010000036">
    <property type="protein sequence ID" value="KAK7194382.1"/>
    <property type="molecule type" value="Genomic_DNA"/>
</dbReference>
<gene>
    <name evidence="5" type="ORF">NESM_000354200</name>
</gene>
<feature type="coiled-coil region" evidence="2">
    <location>
        <begin position="329"/>
        <end position="363"/>
    </location>
</feature>
<organism evidence="5 6">
    <name type="scientific">Novymonas esmeraldas</name>
    <dbReference type="NCBI Taxonomy" id="1808958"/>
    <lineage>
        <taxon>Eukaryota</taxon>
        <taxon>Discoba</taxon>
        <taxon>Euglenozoa</taxon>
        <taxon>Kinetoplastea</taxon>
        <taxon>Metakinetoplastina</taxon>
        <taxon>Trypanosomatida</taxon>
        <taxon>Trypanosomatidae</taxon>
        <taxon>Novymonas</taxon>
    </lineage>
</organism>
<feature type="compositionally biased region" description="Basic and acidic residues" evidence="3">
    <location>
        <begin position="217"/>
        <end position="226"/>
    </location>
</feature>
<name>A0AAW0EM63_9TRYP</name>
<comment type="caution">
    <text evidence="5">The sequence shown here is derived from an EMBL/GenBank/DDBJ whole genome shotgun (WGS) entry which is preliminary data.</text>
</comment>
<evidence type="ECO:0000256" key="3">
    <source>
        <dbReference type="SAM" id="MobiDB-lite"/>
    </source>
</evidence>
<feature type="region of interest" description="Disordered" evidence="3">
    <location>
        <begin position="185"/>
        <end position="255"/>
    </location>
</feature>
<evidence type="ECO:0000313" key="5">
    <source>
        <dbReference type="EMBL" id="KAK7194382.1"/>
    </source>
</evidence>
<dbReference type="InterPro" id="IPR001841">
    <property type="entry name" value="Znf_RING"/>
</dbReference>
<dbReference type="CDD" id="cd16448">
    <property type="entry name" value="RING-H2"/>
    <property type="match status" value="1"/>
</dbReference>
<proteinExistence type="predicted"/>
<evidence type="ECO:0000256" key="1">
    <source>
        <dbReference type="PROSITE-ProRule" id="PRU00175"/>
    </source>
</evidence>
<dbReference type="PROSITE" id="PS50089">
    <property type="entry name" value="ZF_RING_2"/>
    <property type="match status" value="1"/>
</dbReference>
<keyword evidence="6" id="KW-1185">Reference proteome</keyword>
<feature type="region of interest" description="Disordered" evidence="3">
    <location>
        <begin position="267"/>
        <end position="295"/>
    </location>
</feature>
<dbReference type="AlphaFoldDB" id="A0AAW0EM63"/>
<accession>A0AAW0EM63</accession>
<reference evidence="5 6" key="1">
    <citation type="journal article" date="2021" name="MBio">
        <title>A New Model Trypanosomatid, Novymonas esmeraldas: Genomic Perception of Its 'Candidatus Pandoraea novymonadis' Endosymbiont.</title>
        <authorList>
            <person name="Zakharova A."/>
            <person name="Saura A."/>
            <person name="Butenko A."/>
            <person name="Podesvova L."/>
            <person name="Warmusova S."/>
            <person name="Kostygov A.Y."/>
            <person name="Nenarokova A."/>
            <person name="Lukes J."/>
            <person name="Opperdoes F.R."/>
            <person name="Yurchenko V."/>
        </authorList>
    </citation>
    <scope>NUCLEOTIDE SEQUENCE [LARGE SCALE GENOMIC DNA]</scope>
    <source>
        <strain evidence="5 6">E262AT.01</strain>
    </source>
</reference>
<feature type="coiled-coil region" evidence="2">
    <location>
        <begin position="408"/>
        <end position="435"/>
    </location>
</feature>
<keyword evidence="1" id="KW-0479">Metal-binding</keyword>
<protein>
    <submittedName>
        <fullName evidence="5">Ring finger domain/Zinc finger, C3HC4 type (RING finger) containing protein</fullName>
    </submittedName>
</protein>
<dbReference type="InterPro" id="IPR013083">
    <property type="entry name" value="Znf_RING/FYVE/PHD"/>
</dbReference>
<dbReference type="Proteomes" id="UP001430356">
    <property type="component" value="Unassembled WGS sequence"/>
</dbReference>
<evidence type="ECO:0000256" key="2">
    <source>
        <dbReference type="SAM" id="Coils"/>
    </source>
</evidence>